<feature type="domain" description="HAMP" evidence="15">
    <location>
        <begin position="163"/>
        <end position="215"/>
    </location>
</feature>
<dbReference type="RefSeq" id="WP_132260492.1">
    <property type="nucleotide sequence ID" value="NZ_SLZQ01000021.1"/>
</dbReference>
<dbReference type="Gene3D" id="3.30.565.10">
    <property type="entry name" value="Histidine kinase-like ATPase, C-terminal domain"/>
    <property type="match status" value="1"/>
</dbReference>
<name>A0A4V2UI41_PAULE</name>
<protein>
    <recommendedName>
        <fullName evidence="3">histidine kinase</fullName>
        <ecNumber evidence="3">2.7.13.3</ecNumber>
    </recommendedName>
</protein>
<proteinExistence type="predicted"/>
<dbReference type="SMART" id="SM00387">
    <property type="entry name" value="HATPase_c"/>
    <property type="match status" value="1"/>
</dbReference>
<keyword evidence="9" id="KW-0067">ATP-binding</keyword>
<feature type="transmembrane region" description="Helical" evidence="13">
    <location>
        <begin position="7"/>
        <end position="28"/>
    </location>
</feature>
<organism evidence="16 17">
    <name type="scientific">Paucimonas lemoignei</name>
    <name type="common">Pseudomonas lemoignei</name>
    <dbReference type="NCBI Taxonomy" id="29443"/>
    <lineage>
        <taxon>Bacteria</taxon>
        <taxon>Pseudomonadati</taxon>
        <taxon>Pseudomonadota</taxon>
        <taxon>Betaproteobacteria</taxon>
        <taxon>Burkholderiales</taxon>
        <taxon>Burkholderiaceae</taxon>
        <taxon>Paucimonas</taxon>
    </lineage>
</organism>
<evidence type="ECO:0000256" key="2">
    <source>
        <dbReference type="ARBA" id="ARBA00004141"/>
    </source>
</evidence>
<evidence type="ECO:0000256" key="8">
    <source>
        <dbReference type="ARBA" id="ARBA00022777"/>
    </source>
</evidence>
<reference evidence="16 17" key="1">
    <citation type="submission" date="2019-03" db="EMBL/GenBank/DDBJ databases">
        <title>Genomic Encyclopedia of Type Strains, Phase IV (KMG-IV): sequencing the most valuable type-strain genomes for metagenomic binning, comparative biology and taxonomic classification.</title>
        <authorList>
            <person name="Goeker M."/>
        </authorList>
    </citation>
    <scope>NUCLEOTIDE SEQUENCE [LARGE SCALE GENOMIC DNA]</scope>
    <source>
        <strain evidence="16 17">DSM 7445</strain>
    </source>
</reference>
<evidence type="ECO:0000256" key="1">
    <source>
        <dbReference type="ARBA" id="ARBA00000085"/>
    </source>
</evidence>
<dbReference type="PANTHER" id="PTHR45436">
    <property type="entry name" value="SENSOR HISTIDINE KINASE YKOH"/>
    <property type="match status" value="1"/>
</dbReference>
<dbReference type="AlphaFoldDB" id="A0A4V2UI41"/>
<dbReference type="SUPFAM" id="SSF55874">
    <property type="entry name" value="ATPase domain of HSP90 chaperone/DNA topoisomerase II/histidine kinase"/>
    <property type="match status" value="1"/>
</dbReference>
<feature type="domain" description="Histidine kinase" evidence="14">
    <location>
        <begin position="223"/>
        <end position="436"/>
    </location>
</feature>
<keyword evidence="17" id="KW-1185">Reference proteome</keyword>
<evidence type="ECO:0000256" key="10">
    <source>
        <dbReference type="ARBA" id="ARBA00022989"/>
    </source>
</evidence>
<evidence type="ECO:0000256" key="13">
    <source>
        <dbReference type="SAM" id="Phobius"/>
    </source>
</evidence>
<dbReference type="Proteomes" id="UP000295382">
    <property type="component" value="Unassembled WGS sequence"/>
</dbReference>
<keyword evidence="8 16" id="KW-0418">Kinase</keyword>
<evidence type="ECO:0000256" key="11">
    <source>
        <dbReference type="ARBA" id="ARBA00023012"/>
    </source>
</evidence>
<dbReference type="InterPro" id="IPR004358">
    <property type="entry name" value="Sig_transdc_His_kin-like_C"/>
</dbReference>
<dbReference type="GO" id="GO:0005524">
    <property type="term" value="F:ATP binding"/>
    <property type="evidence" value="ECO:0007669"/>
    <property type="project" value="UniProtKB-KW"/>
</dbReference>
<evidence type="ECO:0000256" key="3">
    <source>
        <dbReference type="ARBA" id="ARBA00012438"/>
    </source>
</evidence>
<dbReference type="Gene3D" id="1.10.287.130">
    <property type="match status" value="1"/>
</dbReference>
<evidence type="ECO:0000256" key="9">
    <source>
        <dbReference type="ARBA" id="ARBA00022840"/>
    </source>
</evidence>
<dbReference type="OrthoDB" id="8554694at2"/>
<dbReference type="InterPro" id="IPR050428">
    <property type="entry name" value="TCS_sensor_his_kinase"/>
</dbReference>
<dbReference type="InterPro" id="IPR036890">
    <property type="entry name" value="HATPase_C_sf"/>
</dbReference>
<dbReference type="SUPFAM" id="SSF47384">
    <property type="entry name" value="Homodimeric domain of signal transducing histidine kinase"/>
    <property type="match status" value="1"/>
</dbReference>
<dbReference type="SMART" id="SM00388">
    <property type="entry name" value="HisKA"/>
    <property type="match status" value="1"/>
</dbReference>
<dbReference type="CDD" id="cd00075">
    <property type="entry name" value="HATPase"/>
    <property type="match status" value="1"/>
</dbReference>
<dbReference type="CDD" id="cd00082">
    <property type="entry name" value="HisKA"/>
    <property type="match status" value="1"/>
</dbReference>
<keyword evidence="5" id="KW-0808">Transferase</keyword>
<dbReference type="InterPro" id="IPR003660">
    <property type="entry name" value="HAMP_dom"/>
</dbReference>
<dbReference type="EC" id="2.7.13.3" evidence="3"/>
<dbReference type="EMBL" id="SLZQ01000021">
    <property type="protein sequence ID" value="TCS32616.1"/>
    <property type="molecule type" value="Genomic_DNA"/>
</dbReference>
<evidence type="ECO:0000256" key="5">
    <source>
        <dbReference type="ARBA" id="ARBA00022679"/>
    </source>
</evidence>
<evidence type="ECO:0000259" key="14">
    <source>
        <dbReference type="PROSITE" id="PS50109"/>
    </source>
</evidence>
<evidence type="ECO:0000256" key="6">
    <source>
        <dbReference type="ARBA" id="ARBA00022692"/>
    </source>
</evidence>
<keyword evidence="4" id="KW-0597">Phosphoprotein</keyword>
<evidence type="ECO:0000256" key="4">
    <source>
        <dbReference type="ARBA" id="ARBA00022553"/>
    </source>
</evidence>
<dbReference type="Pfam" id="PF00512">
    <property type="entry name" value="HisKA"/>
    <property type="match status" value="1"/>
</dbReference>
<dbReference type="PROSITE" id="PS50885">
    <property type="entry name" value="HAMP"/>
    <property type="match status" value="1"/>
</dbReference>
<evidence type="ECO:0000313" key="17">
    <source>
        <dbReference type="Proteomes" id="UP000295382"/>
    </source>
</evidence>
<evidence type="ECO:0000256" key="12">
    <source>
        <dbReference type="ARBA" id="ARBA00023136"/>
    </source>
</evidence>
<comment type="subcellular location">
    <subcellularLocation>
        <location evidence="2">Membrane</location>
        <topology evidence="2">Multi-pass membrane protein</topology>
    </subcellularLocation>
</comment>
<dbReference type="PANTHER" id="PTHR45436:SF14">
    <property type="entry name" value="SENSOR PROTEIN QSEC"/>
    <property type="match status" value="1"/>
</dbReference>
<dbReference type="InterPro" id="IPR005467">
    <property type="entry name" value="His_kinase_dom"/>
</dbReference>
<keyword evidence="12 13" id="KW-0472">Membrane</keyword>
<keyword evidence="6 13" id="KW-0812">Transmembrane</keyword>
<dbReference type="InterPro" id="IPR036097">
    <property type="entry name" value="HisK_dim/P_sf"/>
</dbReference>
<dbReference type="GO" id="GO:0005886">
    <property type="term" value="C:plasma membrane"/>
    <property type="evidence" value="ECO:0007669"/>
    <property type="project" value="TreeGrafter"/>
</dbReference>
<accession>A0A4V2UI41</accession>
<dbReference type="InterPro" id="IPR003594">
    <property type="entry name" value="HATPase_dom"/>
</dbReference>
<keyword evidence="7" id="KW-0547">Nucleotide-binding</keyword>
<gene>
    <name evidence="16" type="ORF">EDC30_12140</name>
</gene>
<comment type="caution">
    <text evidence="16">The sequence shown here is derived from an EMBL/GenBank/DDBJ whole genome shotgun (WGS) entry which is preliminary data.</text>
</comment>
<dbReference type="InterPro" id="IPR003661">
    <property type="entry name" value="HisK_dim/P_dom"/>
</dbReference>
<feature type="transmembrane region" description="Helical" evidence="13">
    <location>
        <begin position="139"/>
        <end position="162"/>
    </location>
</feature>
<sequence length="436" mass="47970">MKSIRNTLLVWLLVGVTTAIGVAALVVYDRARKEANELSDTQMKQLVSSLPQPPGPIATTRTNETSLRDDFVVQVWDRTNGFQLYNSHGIYNLPLTRQSGFHDIYVESTEWRIYSTLLGDTVVQVAQLASVRHELAAAVALRTVAPLILLLPFLSVLIWITVRRSLSAVRRVAAQVQSRDANALTDIPDYELPREIQPLTHAFNELLSRLRQAAAAQGAFIADAAHEFKTPLTALKLQVQLAERAGSDEERRQAFADLKGGLERASHLVNQLLTHARQDPTVPRRVSDRIDLVALARSVAADFVPIAADRGIDLGVKITDPVPACIHGNPESLRIMLGNLVDNAIRYTPGGGMVDIVVRRHPHKIVMSVEDTGPGIPEEDLDRVLDRFYRVPGTPSEGSGLGLAIVRQIVHLHGAEIKLCNGMRGLQVEITFHTSI</sequence>
<comment type="catalytic activity">
    <reaction evidence="1">
        <text>ATP + protein L-histidine = ADP + protein N-phospho-L-histidine.</text>
        <dbReference type="EC" id="2.7.13.3"/>
    </reaction>
</comment>
<dbReference type="PRINTS" id="PR00344">
    <property type="entry name" value="BCTRLSENSOR"/>
</dbReference>
<evidence type="ECO:0000259" key="15">
    <source>
        <dbReference type="PROSITE" id="PS50885"/>
    </source>
</evidence>
<dbReference type="PROSITE" id="PS50109">
    <property type="entry name" value="HIS_KIN"/>
    <property type="match status" value="1"/>
</dbReference>
<keyword evidence="11" id="KW-0902">Two-component regulatory system</keyword>
<evidence type="ECO:0000256" key="7">
    <source>
        <dbReference type="ARBA" id="ARBA00022741"/>
    </source>
</evidence>
<dbReference type="Pfam" id="PF02518">
    <property type="entry name" value="HATPase_c"/>
    <property type="match status" value="1"/>
</dbReference>
<dbReference type="GO" id="GO:0000155">
    <property type="term" value="F:phosphorelay sensor kinase activity"/>
    <property type="evidence" value="ECO:0007669"/>
    <property type="project" value="InterPro"/>
</dbReference>
<keyword evidence="10 13" id="KW-1133">Transmembrane helix</keyword>
<evidence type="ECO:0000313" key="16">
    <source>
        <dbReference type="EMBL" id="TCS32616.1"/>
    </source>
</evidence>